<organism evidence="2 3">
    <name type="scientific">Vitis rotundifolia</name>
    <name type="common">Muscadine grape</name>
    <dbReference type="NCBI Taxonomy" id="103349"/>
    <lineage>
        <taxon>Eukaryota</taxon>
        <taxon>Viridiplantae</taxon>
        <taxon>Streptophyta</taxon>
        <taxon>Embryophyta</taxon>
        <taxon>Tracheophyta</taxon>
        <taxon>Spermatophyta</taxon>
        <taxon>Magnoliopsida</taxon>
        <taxon>eudicotyledons</taxon>
        <taxon>Gunneridae</taxon>
        <taxon>Pentapetalae</taxon>
        <taxon>rosids</taxon>
        <taxon>Vitales</taxon>
        <taxon>Vitaceae</taxon>
        <taxon>Viteae</taxon>
        <taxon>Vitis</taxon>
    </lineage>
</organism>
<evidence type="ECO:0000313" key="3">
    <source>
        <dbReference type="Proteomes" id="UP001168098"/>
    </source>
</evidence>
<comment type="caution">
    <text evidence="2">The sequence shown here is derived from an EMBL/GenBank/DDBJ whole genome shotgun (WGS) entry which is preliminary data.</text>
</comment>
<name>A0AA39AJ55_VITRO</name>
<reference evidence="2 3" key="1">
    <citation type="journal article" date="2023" name="BMC Biotechnol.">
        <title>Vitis rotundifolia cv Carlos genome sequencing.</title>
        <authorList>
            <person name="Huff M."/>
            <person name="Hulse-Kemp A."/>
            <person name="Scheffler B."/>
            <person name="Youngblood R."/>
            <person name="Simpson S."/>
            <person name="Babiker E."/>
            <person name="Staton M."/>
        </authorList>
    </citation>
    <scope>NUCLEOTIDE SEQUENCE [LARGE SCALE GENOMIC DNA]</scope>
    <source>
        <tissue evidence="2">Leaf</tissue>
    </source>
</reference>
<comment type="similarity">
    <text evidence="1">Belongs to the plant acyltransferase family.</text>
</comment>
<accession>A0AA39AJ55</accession>
<dbReference type="GO" id="GO:0016747">
    <property type="term" value="F:acyltransferase activity, transferring groups other than amino-acyl groups"/>
    <property type="evidence" value="ECO:0007669"/>
    <property type="project" value="TreeGrafter"/>
</dbReference>
<dbReference type="EMBL" id="JARBHA010000001">
    <property type="protein sequence ID" value="KAJ9708603.1"/>
    <property type="molecule type" value="Genomic_DNA"/>
</dbReference>
<sequence>MELKVSLKETLTLRACELSKRQTIELSGLDRISPAILYTIFFYKAQLSDELSSEAEDVVERAKRALQKVLVSWFPAAGRLRINEGTGKLEIDCNNEGVTMIIAATDSKLEELGRLHEYKACYENLVPQLLEADDVSVNPLVVVQHIPYVQITGFACGGFSVGVGCSHALFDGPGAFNFLASWAHVSSGKDECDLLVPNHSRDAFLHAIYSPNSSPADASSIYEQDHIAAIQDLYSIPMQAMASNDRCWETALTTFSQIDPPGGLQLVTLCIGKEVVETWKGLAIEQGKLPKCSTFDVLCAHIWKARVKALMLHPRTNICLQFPVDCRSRMDPPLGKNFTGNAFVLASVSCQVSDLLQEPLHNTIWRIQAAKDVITDEYIKLYAKALESSDKFFPSMRELTIVTDWLKFPFNALDFGWGKVSSAAILATPVPETAFLMLNLEQSAGFLVRIGIGRQHAQDLITNFNNFNY</sequence>
<evidence type="ECO:0000256" key="1">
    <source>
        <dbReference type="ARBA" id="ARBA00009861"/>
    </source>
</evidence>
<dbReference type="AlphaFoldDB" id="A0AA39AJ55"/>
<evidence type="ECO:0000313" key="2">
    <source>
        <dbReference type="EMBL" id="KAJ9708603.1"/>
    </source>
</evidence>
<dbReference type="Proteomes" id="UP001168098">
    <property type="component" value="Unassembled WGS sequence"/>
</dbReference>
<gene>
    <name evidence="2" type="ORF">PVL29_000572</name>
</gene>
<proteinExistence type="inferred from homology"/>
<dbReference type="PANTHER" id="PTHR31642:SF186">
    <property type="entry name" value="BRASSINOSTEROID-RELATED ACYLTRANSFERASE 1-LIKE"/>
    <property type="match status" value="1"/>
</dbReference>
<dbReference type="PANTHER" id="PTHR31642">
    <property type="entry name" value="TRICHOTHECENE 3-O-ACETYLTRANSFERASE"/>
    <property type="match status" value="1"/>
</dbReference>
<protein>
    <submittedName>
        <fullName evidence="2">Uncharacterized protein</fullName>
    </submittedName>
</protein>
<dbReference type="InterPro" id="IPR023213">
    <property type="entry name" value="CAT-like_dom_sf"/>
</dbReference>
<dbReference type="InterPro" id="IPR050317">
    <property type="entry name" value="Plant_Fungal_Acyltransferase"/>
</dbReference>
<dbReference type="Pfam" id="PF02458">
    <property type="entry name" value="Transferase"/>
    <property type="match status" value="1"/>
</dbReference>
<keyword evidence="3" id="KW-1185">Reference proteome</keyword>
<dbReference type="Gene3D" id="3.30.559.10">
    <property type="entry name" value="Chloramphenicol acetyltransferase-like domain"/>
    <property type="match status" value="2"/>
</dbReference>